<dbReference type="SUPFAM" id="SSF51971">
    <property type="entry name" value="Nucleotide-binding domain"/>
    <property type="match status" value="1"/>
</dbReference>
<name>A0AB72XL00_MYCCP</name>
<accession>A0AB72XL00</accession>
<reference evidence="1 2" key="1">
    <citation type="journal article" date="2012" name="PLoS Negl. Trop. Dis.">
        <title>The Genome of Mycobacterium Africanum West African 2 Reveals a Lineage-Specific Locus and Genome Erosion Common to the M. tuberculosis Complex.</title>
        <authorList>
            <person name="Bentley S.D."/>
            <person name="Comas I."/>
            <person name="Bryant J.M."/>
            <person name="Walker D."/>
            <person name="Smith N.H."/>
            <person name="Harris S.R."/>
            <person name="Thurston S."/>
            <person name="Gagneux S."/>
            <person name="Wood J."/>
            <person name="Antonio M."/>
            <person name="Quail M.A."/>
            <person name="Gehre F."/>
            <person name="Adegbola R.A."/>
            <person name="Parkhill J."/>
            <person name="de Jong B.C."/>
        </authorList>
    </citation>
    <scope>NUCLEOTIDE SEQUENCE [LARGE SCALE GENOMIC DNA]</scope>
    <source>
        <strain evidence="1 2">CIPT 140010059</strain>
    </source>
</reference>
<gene>
    <name evidence="1" type="ordered locus">MCAN_20201</name>
</gene>
<dbReference type="Pfam" id="PF13450">
    <property type="entry name" value="NAD_binding_8"/>
    <property type="match status" value="1"/>
</dbReference>
<organism evidence="1 2">
    <name type="scientific">Mycobacterium canettii (strain CIPT 140010059)</name>
    <dbReference type="NCBI Taxonomy" id="1048245"/>
    <lineage>
        <taxon>Bacteria</taxon>
        <taxon>Bacillati</taxon>
        <taxon>Actinomycetota</taxon>
        <taxon>Actinomycetes</taxon>
        <taxon>Mycobacteriales</taxon>
        <taxon>Mycobacteriaceae</taxon>
        <taxon>Mycobacterium</taxon>
        <taxon>Mycobacterium tuberculosis complex</taxon>
    </lineage>
</organism>
<dbReference type="Gene3D" id="3.50.50.60">
    <property type="entry name" value="FAD/NAD(P)-binding domain"/>
    <property type="match status" value="1"/>
</dbReference>
<sequence>MRPGFVGLGFGQWPVYVVRWPKLHLTPRQRNRVLHRRRLLADRPISLSQIPIRTGGPMNDPWPRPTQGPAKTIETDYLVIGAGAMGMAFTDTLITESDARVVMIDRACQPGGHWTTAYPFVRLHQPSAYYGVNSRALGNNTIDLVGWNQGLNELAPVGEICAYFDAVLQQQLLPTGRVDYFPMSEYLGNGRFRTLAGTEYVVTVNRRIVDATYLRAVVPSMRPAPYSVAPGVDCVAPNELPKLGTRDRYVVVGAGKTGMDVCLWLLRNDVCPDKLTWIMPRDSWLIDRATLQPGPTFVRQFRESYGATLQAIGAATSTDDLFDRLETAGTLLRIDPSVRPSMYRCATVSHLELEQLRRIRDIVRMGHVQRIEPATIVLDGGSVPATPTALYIDCTADGAPQRPAKPVFDADHLTLQAVRGCQQVFSAAFIAHVEFAYEDDAVKNELCTPIPHPDCDLDWMRLMHSDLGNFQRWLNDPDLTDWLSSARLNLLADLLPPLSHKPRVRERVVSMFQKRLGTAGDQLAKLLDAATATTEQR</sequence>
<proteinExistence type="predicted"/>
<evidence type="ECO:0000313" key="2">
    <source>
        <dbReference type="Proteomes" id="UP000008896"/>
    </source>
</evidence>
<dbReference type="KEGG" id="mce:MCAN_20201"/>
<dbReference type="InterPro" id="IPR036188">
    <property type="entry name" value="FAD/NAD-bd_sf"/>
</dbReference>
<dbReference type="RefSeq" id="WP_014001055.1">
    <property type="nucleotide sequence ID" value="NC_015848.1"/>
</dbReference>
<reference evidence="1 2" key="2">
    <citation type="journal article" date="2013" name="Nat. Genet.">
        <title>Genomic analysis of smooth tubercle bacilli provides insights into ancestry and pathoadaptation of Mycobacterium tuberculosis.</title>
        <authorList>
            <person name="Supply P."/>
            <person name="Marceau M."/>
            <person name="Mangenot S."/>
            <person name="Roche D."/>
            <person name="Rouanet C."/>
            <person name="Khanna V."/>
            <person name="Majlessi L."/>
            <person name="Criscuolo A."/>
            <person name="Tap J."/>
            <person name="Pawlik A."/>
            <person name="Fiette L."/>
            <person name="Orgeur M."/>
            <person name="Fabre M."/>
            <person name="Parmentier C."/>
            <person name="Frigui W."/>
            <person name="Simeone R."/>
            <person name="Boritsch E.C."/>
            <person name="Debrie A.S."/>
            <person name="Willery E."/>
            <person name="Walker D."/>
            <person name="Quail M.A."/>
            <person name="Ma L."/>
            <person name="Bouchier C."/>
            <person name="Salvignol G."/>
            <person name="Sayes F."/>
            <person name="Cascioferro A."/>
            <person name="Seemann T."/>
            <person name="Barbe V."/>
            <person name="Locht C."/>
            <person name="Gutierrez M.C."/>
            <person name="Leclerc C."/>
            <person name="Bentley S.D."/>
            <person name="Stinear T.P."/>
            <person name="Brisse S."/>
            <person name="Medigue C."/>
            <person name="Parkhill J."/>
            <person name="Cruveiller S."/>
            <person name="Brosch R."/>
        </authorList>
    </citation>
    <scope>NUCLEOTIDE SEQUENCE [LARGE SCALE GENOMIC DNA]</scope>
    <source>
        <strain evidence="1 2">CIPT 140010059</strain>
    </source>
</reference>
<dbReference type="AlphaFoldDB" id="A0AB72XL00"/>
<dbReference type="EMBL" id="HE572590">
    <property type="protein sequence ID" value="CCC44352.1"/>
    <property type="molecule type" value="Genomic_DNA"/>
</dbReference>
<dbReference type="Proteomes" id="UP000008896">
    <property type="component" value="Chromosome"/>
</dbReference>
<dbReference type="GeneID" id="45425979"/>
<evidence type="ECO:0000313" key="1">
    <source>
        <dbReference type="EMBL" id="CCC44352.1"/>
    </source>
</evidence>
<protein>
    <recommendedName>
        <fullName evidence="3">NAD(P)/FAD-dependent oxidoreductase</fullName>
    </recommendedName>
</protein>
<evidence type="ECO:0008006" key="3">
    <source>
        <dbReference type="Google" id="ProtNLM"/>
    </source>
</evidence>